<feature type="transmembrane region" description="Helical" evidence="6">
    <location>
        <begin position="338"/>
        <end position="359"/>
    </location>
</feature>
<keyword evidence="5 6" id="KW-0472">Membrane</keyword>
<keyword evidence="3 6" id="KW-0812">Transmembrane</keyword>
<dbReference type="Proteomes" id="UP000053841">
    <property type="component" value="Unassembled WGS sequence"/>
</dbReference>
<dbReference type="InterPro" id="IPR020846">
    <property type="entry name" value="MFS_dom"/>
</dbReference>
<dbReference type="OrthoDB" id="10262656at2759"/>
<dbReference type="GO" id="GO:0016020">
    <property type="term" value="C:membrane"/>
    <property type="evidence" value="ECO:0007669"/>
    <property type="project" value="UniProtKB-SubCell"/>
</dbReference>
<dbReference type="RefSeq" id="XP_007710504.1">
    <property type="nucleotide sequence ID" value="XM_007712314.1"/>
</dbReference>
<feature type="transmembrane region" description="Helical" evidence="6">
    <location>
        <begin position="151"/>
        <end position="169"/>
    </location>
</feature>
<dbReference type="InterPro" id="IPR011701">
    <property type="entry name" value="MFS"/>
</dbReference>
<accession>W6YC25</accession>
<sequence length="578" mass="63329">MPRYGAPTAMGSAKTPFPTRQMAVLALCRICEPIAFMSIFPYAYFMVESFMSGQSSAQISMYTGMVTSSFAFMECISGIFWGRLSDRVGRKKVLLGGLLGTGLSMLLFGFSQSLPMALIARALGGLLNGNIGVLQTTVAELITDERHQPRAYSIMPFVWCLGYAFLFGFPHLSLADRSFCSTIIGGSLGGLLARPADVMPFFKATIFETYPFLLPNLVCTGFVILGLTVGILFLEETHEDRKYDQDRGREAGQWLLRKLWKRDAEQTFDDKDASLDEMTSMLNDHDHNAQAYRSTETSPTLCSTRTSISELPDFSLDKELAPAPTIRQAFSKQVCMNVVCYGILAFHTISLEQLLPILMSKKLPSGDNQHLPFHFEGGFGWSTQTTGAFLAAQGFLQMFAQVIVFPWLSKKLGSLRTFWITLSCYPILYLLGPYLAILPESLRIPGLMVLLIAKVTFQSLSYPSLAIILANSSPSKKVLGTLNGVAMSSASIARGFGPTVSGAVDSLGTSLHMSGLAWWTIAAVAFLGWLPGFALQEGNKRPNFTCQDDEEALLDNDSDTDSIITLTPDETVDTVLAK</sequence>
<gene>
    <name evidence="8" type="ORF">COCCADRAFT_24818</name>
</gene>
<feature type="transmembrane region" description="Helical" evidence="6">
    <location>
        <begin position="449"/>
        <end position="471"/>
    </location>
</feature>
<name>W6YC25_COCC2</name>
<feature type="transmembrane region" description="Helical" evidence="6">
    <location>
        <begin position="478"/>
        <end position="496"/>
    </location>
</feature>
<dbReference type="GO" id="GO:0022857">
    <property type="term" value="F:transmembrane transporter activity"/>
    <property type="evidence" value="ECO:0007669"/>
    <property type="project" value="InterPro"/>
</dbReference>
<feature type="transmembrane region" description="Helical" evidence="6">
    <location>
        <begin position="417"/>
        <end position="437"/>
    </location>
</feature>
<dbReference type="KEGG" id="bze:COCCADRAFT_24818"/>
<dbReference type="eggNOG" id="KOG2615">
    <property type="taxonomic scope" value="Eukaryota"/>
</dbReference>
<evidence type="ECO:0000256" key="6">
    <source>
        <dbReference type="SAM" id="Phobius"/>
    </source>
</evidence>
<evidence type="ECO:0000313" key="8">
    <source>
        <dbReference type="EMBL" id="EUC35168.1"/>
    </source>
</evidence>
<dbReference type="InterPro" id="IPR036259">
    <property type="entry name" value="MFS_trans_sf"/>
</dbReference>
<evidence type="ECO:0000259" key="7">
    <source>
        <dbReference type="PROSITE" id="PS50850"/>
    </source>
</evidence>
<dbReference type="EMBL" id="KI964579">
    <property type="protein sequence ID" value="EUC35168.1"/>
    <property type="molecule type" value="Genomic_DNA"/>
</dbReference>
<comment type="subcellular location">
    <subcellularLocation>
        <location evidence="1">Membrane</location>
        <topology evidence="1">Multi-pass membrane protein</topology>
    </subcellularLocation>
</comment>
<keyword evidence="9" id="KW-1185">Reference proteome</keyword>
<dbReference type="Gene3D" id="1.20.1250.20">
    <property type="entry name" value="MFS general substrate transporter like domains"/>
    <property type="match status" value="1"/>
</dbReference>
<dbReference type="PANTHER" id="PTHR23504">
    <property type="entry name" value="MAJOR FACILITATOR SUPERFAMILY DOMAIN-CONTAINING PROTEIN 10"/>
    <property type="match status" value="1"/>
</dbReference>
<feature type="transmembrane region" description="Helical" evidence="6">
    <location>
        <begin position="212"/>
        <end position="234"/>
    </location>
</feature>
<proteinExistence type="predicted"/>
<evidence type="ECO:0000313" key="9">
    <source>
        <dbReference type="Proteomes" id="UP000053841"/>
    </source>
</evidence>
<dbReference type="SUPFAM" id="SSF103473">
    <property type="entry name" value="MFS general substrate transporter"/>
    <property type="match status" value="1"/>
</dbReference>
<evidence type="ECO:0000256" key="4">
    <source>
        <dbReference type="ARBA" id="ARBA00022989"/>
    </source>
</evidence>
<dbReference type="GeneID" id="19145691"/>
<feature type="transmembrane region" description="Helical" evidence="6">
    <location>
        <begin position="93"/>
        <end position="112"/>
    </location>
</feature>
<keyword evidence="4 6" id="KW-1133">Transmembrane helix</keyword>
<reference evidence="8 9" key="1">
    <citation type="journal article" date="2013" name="PLoS Genet.">
        <title>Comparative genome structure, secondary metabolite, and effector coding capacity across Cochliobolus pathogens.</title>
        <authorList>
            <person name="Condon B.J."/>
            <person name="Leng Y."/>
            <person name="Wu D."/>
            <person name="Bushley K.E."/>
            <person name="Ohm R.A."/>
            <person name="Otillar R."/>
            <person name="Martin J."/>
            <person name="Schackwitz W."/>
            <person name="Grimwood J."/>
            <person name="MohdZainudin N."/>
            <person name="Xue C."/>
            <person name="Wang R."/>
            <person name="Manning V.A."/>
            <person name="Dhillon B."/>
            <person name="Tu Z.J."/>
            <person name="Steffenson B.J."/>
            <person name="Salamov A."/>
            <person name="Sun H."/>
            <person name="Lowry S."/>
            <person name="LaButti K."/>
            <person name="Han J."/>
            <person name="Copeland A."/>
            <person name="Lindquist E."/>
            <person name="Barry K."/>
            <person name="Schmutz J."/>
            <person name="Baker S.E."/>
            <person name="Ciuffetti L.M."/>
            <person name="Grigoriev I.V."/>
            <person name="Zhong S."/>
            <person name="Turgeon B.G."/>
        </authorList>
    </citation>
    <scope>NUCLEOTIDE SEQUENCE [LARGE SCALE GENOMIC DNA]</scope>
    <source>
        <strain evidence="8 9">26-R-13</strain>
    </source>
</reference>
<feature type="transmembrane region" description="Helical" evidence="6">
    <location>
        <begin position="379"/>
        <end position="405"/>
    </location>
</feature>
<organism evidence="8 9">
    <name type="scientific">Cochliobolus carbonum (strain 26-R-13)</name>
    <name type="common">Maize leaf spot fungus</name>
    <name type="synonym">Bipolaris zeicola</name>
    <dbReference type="NCBI Taxonomy" id="930089"/>
    <lineage>
        <taxon>Eukaryota</taxon>
        <taxon>Fungi</taxon>
        <taxon>Dikarya</taxon>
        <taxon>Ascomycota</taxon>
        <taxon>Pezizomycotina</taxon>
        <taxon>Dothideomycetes</taxon>
        <taxon>Pleosporomycetidae</taxon>
        <taxon>Pleosporales</taxon>
        <taxon>Pleosporineae</taxon>
        <taxon>Pleosporaceae</taxon>
        <taxon>Bipolaris</taxon>
    </lineage>
</organism>
<feature type="transmembrane region" description="Helical" evidence="6">
    <location>
        <begin position="118"/>
        <end position="139"/>
    </location>
</feature>
<dbReference type="HOGENOM" id="CLU_001265_54_5_1"/>
<protein>
    <recommendedName>
        <fullName evidence="7">Major facilitator superfamily (MFS) profile domain-containing protein</fullName>
    </recommendedName>
</protein>
<dbReference type="Pfam" id="PF07690">
    <property type="entry name" value="MFS_1"/>
    <property type="match status" value="1"/>
</dbReference>
<evidence type="ECO:0000256" key="5">
    <source>
        <dbReference type="ARBA" id="ARBA00023136"/>
    </source>
</evidence>
<dbReference type="PANTHER" id="PTHR23504:SF15">
    <property type="entry name" value="MAJOR FACILITATOR SUPERFAMILY (MFS) PROFILE DOMAIN-CONTAINING PROTEIN"/>
    <property type="match status" value="1"/>
</dbReference>
<feature type="domain" description="Major facilitator superfamily (MFS) profile" evidence="7">
    <location>
        <begin position="21"/>
        <end position="540"/>
    </location>
</feature>
<dbReference type="AlphaFoldDB" id="W6YC25"/>
<evidence type="ECO:0000256" key="1">
    <source>
        <dbReference type="ARBA" id="ARBA00004141"/>
    </source>
</evidence>
<keyword evidence="2" id="KW-0813">Transport</keyword>
<feature type="transmembrane region" description="Helical" evidence="6">
    <location>
        <begin position="24"/>
        <end position="47"/>
    </location>
</feature>
<dbReference type="PROSITE" id="PS50850">
    <property type="entry name" value="MFS"/>
    <property type="match status" value="1"/>
</dbReference>
<evidence type="ECO:0000256" key="3">
    <source>
        <dbReference type="ARBA" id="ARBA00022692"/>
    </source>
</evidence>
<feature type="transmembrane region" description="Helical" evidence="6">
    <location>
        <begin position="516"/>
        <end position="535"/>
    </location>
</feature>
<feature type="transmembrane region" description="Helical" evidence="6">
    <location>
        <begin position="59"/>
        <end position="81"/>
    </location>
</feature>
<evidence type="ECO:0000256" key="2">
    <source>
        <dbReference type="ARBA" id="ARBA00022448"/>
    </source>
</evidence>